<accession>A0AA40BWF5</accession>
<dbReference type="InterPro" id="IPR029063">
    <property type="entry name" value="SAM-dependent_MTases_sf"/>
</dbReference>
<keyword evidence="1 4" id="KW-0489">Methyltransferase</keyword>
<sequence length="250" mass="27296">MVSTNEAMSGMSGVRYLDTASAYDLWAEVYDTDANFLQALDTIEMRILLPRVLSKLKSPTPWRVVDLGCGTGRNTGHLLAAAPANTNIIALDLSPKMLDVARNRLSQLQESQGRITFQGFNILQPTASPQGVDAIISTLVVEHTPLSVYFPAVAGMLKKGGLLLLTNMHSDMGKISQAGFVDPKTGEKIRPQSYAHSIDDIMAEALANGLEAVDAFEERMVTEENYLSLGPRAKKWVGVKVWYGGILRKM</sequence>
<keyword evidence="5" id="KW-1185">Reference proteome</keyword>
<gene>
    <name evidence="4" type="ORF">B0T17DRAFT_510668</name>
</gene>
<feature type="domain" description="Methyltransferase" evidence="3">
    <location>
        <begin position="64"/>
        <end position="161"/>
    </location>
</feature>
<evidence type="ECO:0000256" key="2">
    <source>
        <dbReference type="ARBA" id="ARBA00022679"/>
    </source>
</evidence>
<dbReference type="SUPFAM" id="SSF53335">
    <property type="entry name" value="S-adenosyl-L-methionine-dependent methyltransferases"/>
    <property type="match status" value="1"/>
</dbReference>
<dbReference type="Gene3D" id="3.40.50.150">
    <property type="entry name" value="Vaccinia Virus protein VP39"/>
    <property type="match status" value="1"/>
</dbReference>
<reference evidence="4" key="1">
    <citation type="submission" date="2023-06" db="EMBL/GenBank/DDBJ databases">
        <title>Genome-scale phylogeny and comparative genomics of the fungal order Sordariales.</title>
        <authorList>
            <consortium name="Lawrence Berkeley National Laboratory"/>
            <person name="Hensen N."/>
            <person name="Bonometti L."/>
            <person name="Westerberg I."/>
            <person name="Brannstrom I.O."/>
            <person name="Guillou S."/>
            <person name="Cros-Aarteil S."/>
            <person name="Calhoun S."/>
            <person name="Haridas S."/>
            <person name="Kuo A."/>
            <person name="Mondo S."/>
            <person name="Pangilinan J."/>
            <person name="Riley R."/>
            <person name="LaButti K."/>
            <person name="Andreopoulos B."/>
            <person name="Lipzen A."/>
            <person name="Chen C."/>
            <person name="Yanf M."/>
            <person name="Daum C."/>
            <person name="Ng V."/>
            <person name="Clum A."/>
            <person name="Steindorff A."/>
            <person name="Ohm R."/>
            <person name="Martin F."/>
            <person name="Silar P."/>
            <person name="Natvig D."/>
            <person name="Lalanne C."/>
            <person name="Gautier V."/>
            <person name="Ament-velasquez S.L."/>
            <person name="Kruys A."/>
            <person name="Hutchinson M.I."/>
            <person name="Powell A.J."/>
            <person name="Barry K."/>
            <person name="Miller A.N."/>
            <person name="Grigoriev I.V."/>
            <person name="Debuchy R."/>
            <person name="Gladieux P."/>
            <person name="Thoren M.H."/>
            <person name="Johannesson H."/>
        </authorList>
    </citation>
    <scope>NUCLEOTIDE SEQUENCE</scope>
    <source>
        <strain evidence="4">SMH3391-2</strain>
    </source>
</reference>
<keyword evidence="2" id="KW-0808">Transferase</keyword>
<protein>
    <submittedName>
        <fullName evidence="4">S-adenosyl-L-methionine-dependent methyltransferase</fullName>
    </submittedName>
</protein>
<name>A0AA40BWF5_9PEZI</name>
<dbReference type="PANTHER" id="PTHR43861">
    <property type="entry name" value="TRANS-ACONITATE 2-METHYLTRANSFERASE-RELATED"/>
    <property type="match status" value="1"/>
</dbReference>
<dbReference type="EMBL" id="JAULSR010000006">
    <property type="protein sequence ID" value="KAK0616130.1"/>
    <property type="molecule type" value="Genomic_DNA"/>
</dbReference>
<dbReference type="GO" id="GO:0032259">
    <property type="term" value="P:methylation"/>
    <property type="evidence" value="ECO:0007669"/>
    <property type="project" value="UniProtKB-KW"/>
</dbReference>
<dbReference type="Pfam" id="PF13649">
    <property type="entry name" value="Methyltransf_25"/>
    <property type="match status" value="1"/>
</dbReference>
<dbReference type="Proteomes" id="UP001174934">
    <property type="component" value="Unassembled WGS sequence"/>
</dbReference>
<dbReference type="PANTHER" id="PTHR43861:SF1">
    <property type="entry name" value="TRANS-ACONITATE 2-METHYLTRANSFERASE"/>
    <property type="match status" value="1"/>
</dbReference>
<evidence type="ECO:0000313" key="5">
    <source>
        <dbReference type="Proteomes" id="UP001174934"/>
    </source>
</evidence>
<evidence type="ECO:0000256" key="1">
    <source>
        <dbReference type="ARBA" id="ARBA00022603"/>
    </source>
</evidence>
<dbReference type="AlphaFoldDB" id="A0AA40BWF5"/>
<dbReference type="InterPro" id="IPR041698">
    <property type="entry name" value="Methyltransf_25"/>
</dbReference>
<dbReference type="CDD" id="cd02440">
    <property type="entry name" value="AdoMet_MTases"/>
    <property type="match status" value="1"/>
</dbReference>
<evidence type="ECO:0000313" key="4">
    <source>
        <dbReference type="EMBL" id="KAK0616130.1"/>
    </source>
</evidence>
<organism evidence="4 5">
    <name type="scientific">Bombardia bombarda</name>
    <dbReference type="NCBI Taxonomy" id="252184"/>
    <lineage>
        <taxon>Eukaryota</taxon>
        <taxon>Fungi</taxon>
        <taxon>Dikarya</taxon>
        <taxon>Ascomycota</taxon>
        <taxon>Pezizomycotina</taxon>
        <taxon>Sordariomycetes</taxon>
        <taxon>Sordariomycetidae</taxon>
        <taxon>Sordariales</taxon>
        <taxon>Lasiosphaeriaceae</taxon>
        <taxon>Bombardia</taxon>
    </lineage>
</organism>
<dbReference type="GO" id="GO:0008168">
    <property type="term" value="F:methyltransferase activity"/>
    <property type="evidence" value="ECO:0007669"/>
    <property type="project" value="UniProtKB-KW"/>
</dbReference>
<proteinExistence type="predicted"/>
<comment type="caution">
    <text evidence="4">The sequence shown here is derived from an EMBL/GenBank/DDBJ whole genome shotgun (WGS) entry which is preliminary data.</text>
</comment>
<evidence type="ECO:0000259" key="3">
    <source>
        <dbReference type="Pfam" id="PF13649"/>
    </source>
</evidence>